<gene>
    <name evidence="2" type="ORF">XFF6991_470017</name>
</gene>
<dbReference type="EMBL" id="OCZC01000074">
    <property type="protein sequence ID" value="SOO25624.1"/>
    <property type="molecule type" value="Genomic_DNA"/>
</dbReference>
<reference evidence="2 3" key="1">
    <citation type="submission" date="2017-10" db="EMBL/GenBank/DDBJ databases">
        <authorList>
            <person name="Regsiter A."/>
            <person name="William W."/>
        </authorList>
    </citation>
    <scope>NUCLEOTIDE SEQUENCE [LARGE SCALE GENOMIC DNA]</scope>
    <source>
        <strain evidence="2 3">CFBP6991</strain>
    </source>
</reference>
<name>A0A7Z7NHY6_XANCH</name>
<proteinExistence type="predicted"/>
<accession>A0A7Z7NHY6</accession>
<comment type="caution">
    <text evidence="2">The sequence shown here is derived from an EMBL/GenBank/DDBJ whole genome shotgun (WGS) entry which is preliminary data.</text>
</comment>
<organism evidence="2 3">
    <name type="scientific">Xanthomonas campestris pv. phaseoli</name>
    <dbReference type="NCBI Taxonomy" id="317013"/>
    <lineage>
        <taxon>Bacteria</taxon>
        <taxon>Pseudomonadati</taxon>
        <taxon>Pseudomonadota</taxon>
        <taxon>Gammaproteobacteria</taxon>
        <taxon>Lysobacterales</taxon>
        <taxon>Lysobacteraceae</taxon>
        <taxon>Xanthomonas</taxon>
    </lineage>
</organism>
<evidence type="ECO:0000313" key="3">
    <source>
        <dbReference type="Proteomes" id="UP000234345"/>
    </source>
</evidence>
<protein>
    <submittedName>
        <fullName evidence="2">Uncharacterized protein</fullName>
    </submittedName>
</protein>
<feature type="region of interest" description="Disordered" evidence="1">
    <location>
        <begin position="38"/>
        <end position="70"/>
    </location>
</feature>
<evidence type="ECO:0000256" key="1">
    <source>
        <dbReference type="SAM" id="MobiDB-lite"/>
    </source>
</evidence>
<evidence type="ECO:0000313" key="2">
    <source>
        <dbReference type="EMBL" id="SOO25624.1"/>
    </source>
</evidence>
<dbReference type="AlphaFoldDB" id="A0A7Z7NHY6"/>
<dbReference type="Proteomes" id="UP000234345">
    <property type="component" value="Unassembled WGS sequence"/>
</dbReference>
<sequence>MPGAPARTRLPAGCTWVCLTLPAQAPIIGGRVRMPVPQQADAGAHSMHYRRGPLNAPHHAFHPSHGAAAGRAGDVRPVFDRHHLPGVLAA</sequence>